<dbReference type="PANTHER" id="PTHR36566:SF1">
    <property type="entry name" value="PYRIDINIUM-3,5-BISTHIOCARBOXYLIC ACID MONONUCLEOTIDE NICKEL INSERTION PROTEIN"/>
    <property type="match status" value="1"/>
</dbReference>
<reference evidence="3 4" key="1">
    <citation type="journal article" date="2019" name="Indoor Air">
        <title>Impacts of indoor surface finishes on bacterial viability.</title>
        <authorList>
            <person name="Hu J."/>
            <person name="Maamar S.B."/>
            <person name="Glawe A.J."/>
            <person name="Gottel N."/>
            <person name="Gilbert J.A."/>
            <person name="Hartmann E.M."/>
        </authorList>
    </citation>
    <scope>NUCLEOTIDE SEQUENCE [LARGE SCALE GENOMIC DNA]</scope>
    <source>
        <strain evidence="3 4">AF060A6</strain>
    </source>
</reference>
<dbReference type="STRING" id="1033734.GCA_000285535_00501"/>
<proteinExistence type="predicted"/>
<feature type="region of interest" description="Disordered" evidence="2">
    <location>
        <begin position="81"/>
        <end position="135"/>
    </location>
</feature>
<dbReference type="RefSeq" id="WP_136380172.1">
    <property type="nucleotide sequence ID" value="NZ_SLUB01000025.1"/>
</dbReference>
<protein>
    <submittedName>
        <fullName evidence="3">DUF111 family protein</fullName>
    </submittedName>
</protein>
<evidence type="ECO:0000256" key="2">
    <source>
        <dbReference type="SAM" id="MobiDB-lite"/>
    </source>
</evidence>
<evidence type="ECO:0000313" key="4">
    <source>
        <dbReference type="Proteomes" id="UP000306477"/>
    </source>
</evidence>
<dbReference type="AlphaFoldDB" id="A0A4V3V7R9"/>
<dbReference type="Proteomes" id="UP000306477">
    <property type="component" value="Unassembled WGS sequence"/>
</dbReference>
<name>A0A4V3V7R9_9BACI</name>
<dbReference type="Pfam" id="PF01969">
    <property type="entry name" value="Ni_insertion"/>
    <property type="match status" value="1"/>
</dbReference>
<sequence length="305" mass="34458">MRTLYFDCFSGISGDMVIGALLDAGGDPQKLVEELKKLHFEDEYELTWKKIVKNGITSTKFDVILKNESNLHTHHHVHDHDDHVNEHHHDHDHHHEHTQDHDHEHEHIHTHEHSHDHHHGHGHDHHSHKHDYHHHHSHRAYKDIVKMIEESELAPEVKEIALKIFKKIGEAEGLIHGLPLEKVHFHEVGAVDSIIDIVGTAILLQQLEISTIKSSSVPVGTGKIHIDHGIYPVPAPATLEILKGVPIEQSDIRFELTTPTGAGIISVLTDEFCSFPSMKVEAIGYGAGTKTFKDQPNVLRVIIGE</sequence>
<keyword evidence="1" id="KW-0533">Nickel</keyword>
<feature type="compositionally biased region" description="Basic and acidic residues" evidence="2">
    <location>
        <begin position="81"/>
        <end position="115"/>
    </location>
</feature>
<dbReference type="InterPro" id="IPR002822">
    <property type="entry name" value="Ni_insertion"/>
</dbReference>
<feature type="compositionally biased region" description="Basic residues" evidence="2">
    <location>
        <begin position="116"/>
        <end position="135"/>
    </location>
</feature>
<evidence type="ECO:0000313" key="3">
    <source>
        <dbReference type="EMBL" id="THE11683.1"/>
    </source>
</evidence>
<keyword evidence="4" id="KW-1185">Reference proteome</keyword>
<evidence type="ECO:0000256" key="1">
    <source>
        <dbReference type="ARBA" id="ARBA00022596"/>
    </source>
</evidence>
<gene>
    <name evidence="3" type="ORF">E1I69_13820</name>
</gene>
<dbReference type="OrthoDB" id="9765625at2"/>
<comment type="caution">
    <text evidence="3">The sequence shown here is derived from an EMBL/GenBank/DDBJ whole genome shotgun (WGS) entry which is preliminary data.</text>
</comment>
<organism evidence="3 4">
    <name type="scientific">Bacillus timonensis</name>
    <dbReference type="NCBI Taxonomy" id="1033734"/>
    <lineage>
        <taxon>Bacteria</taxon>
        <taxon>Bacillati</taxon>
        <taxon>Bacillota</taxon>
        <taxon>Bacilli</taxon>
        <taxon>Bacillales</taxon>
        <taxon>Bacillaceae</taxon>
        <taxon>Bacillus</taxon>
    </lineage>
</organism>
<dbReference type="EMBL" id="SLUB01000025">
    <property type="protein sequence ID" value="THE11683.1"/>
    <property type="molecule type" value="Genomic_DNA"/>
</dbReference>
<dbReference type="PANTHER" id="PTHR36566">
    <property type="entry name" value="NICKEL INSERTION PROTEIN-RELATED"/>
    <property type="match status" value="1"/>
</dbReference>
<accession>A0A4V3V7R9</accession>